<keyword evidence="2" id="KW-0456">Lyase</keyword>
<keyword evidence="5" id="KW-1133">Transmembrane helix</keyword>
<evidence type="ECO:0000313" key="6">
    <source>
        <dbReference type="EMBL" id="ORZ04530.1"/>
    </source>
</evidence>
<dbReference type="OrthoDB" id="2017317at2759"/>
<dbReference type="EC" id="4.3.2.9" evidence="1"/>
<evidence type="ECO:0000313" key="7">
    <source>
        <dbReference type="Proteomes" id="UP000193648"/>
    </source>
</evidence>
<dbReference type="STRING" id="64571.A0A1Y2GAB5"/>
<gene>
    <name evidence="6" type="ORF">BCR41DRAFT_389893</name>
</gene>
<dbReference type="AlphaFoldDB" id="A0A1Y2GAB5"/>
<dbReference type="PANTHER" id="PTHR12935">
    <property type="entry name" value="GAMMA-GLUTAMYLCYCLOTRANSFERASE"/>
    <property type="match status" value="1"/>
</dbReference>
<dbReference type="GO" id="GO:0003839">
    <property type="term" value="F:gamma-glutamylcyclotransferase activity"/>
    <property type="evidence" value="ECO:0007669"/>
    <property type="project" value="UniProtKB-EC"/>
</dbReference>
<keyword evidence="5" id="KW-0812">Transmembrane</keyword>
<name>A0A1Y2GAB5_9FUNG</name>
<comment type="caution">
    <text evidence="6">The sequence shown here is derived from an EMBL/GenBank/DDBJ whole genome shotgun (WGS) entry which is preliminary data.</text>
</comment>
<keyword evidence="7" id="KW-1185">Reference proteome</keyword>
<dbReference type="Proteomes" id="UP000193648">
    <property type="component" value="Unassembled WGS sequence"/>
</dbReference>
<evidence type="ECO:0000256" key="5">
    <source>
        <dbReference type="SAM" id="Phobius"/>
    </source>
</evidence>
<accession>A0A1Y2GAB5</accession>
<feature type="binding site" evidence="4">
    <location>
        <begin position="31"/>
        <end position="36"/>
    </location>
    <ligand>
        <name>substrate</name>
    </ligand>
</feature>
<feature type="active site" description="Proton acceptor" evidence="3">
    <location>
        <position position="145"/>
    </location>
</feature>
<evidence type="ECO:0000256" key="3">
    <source>
        <dbReference type="PIRSR" id="PIRSR617939-1"/>
    </source>
</evidence>
<proteinExistence type="predicted"/>
<sequence length="349" mass="39237">MSPSISHRPSEQTAAATTTAAAADGEKTVWYLAYGSNMEPKVLTGRRKIKPIESVPVIVPGYWLSFDIGGIPFVEPCFASILKMDPARMHDKAYAQEVFVRTQYGREFLWDERHPDHPARSYPPVLQGVAHKITLRDWQLVIQSEGGWGHDVPTGYNQIEVDCRVVGTNEHITTHVLEARPLSVKSHCQPSARYKALLVSGAAYHNLDPAYQQYLSTIVPYECTGARSKIARVLFVFINFPTLLLFAFRFWTNKGKSADQLQRPPYWQAWFFDKAARFSSTAHDYVIAPILGSGRSSSLVQQAVIRERIQKSMQVSETPQEYQANMEADLDRESSALKMAEQAAETVAE</sequence>
<dbReference type="EMBL" id="MCFF01000056">
    <property type="protein sequence ID" value="ORZ04530.1"/>
    <property type="molecule type" value="Genomic_DNA"/>
</dbReference>
<dbReference type="InterPro" id="IPR017939">
    <property type="entry name" value="G-Glutamylcylcotransferase"/>
</dbReference>
<dbReference type="GeneID" id="33570017"/>
<evidence type="ECO:0000256" key="2">
    <source>
        <dbReference type="ARBA" id="ARBA00023239"/>
    </source>
</evidence>
<dbReference type="Gene3D" id="3.10.490.10">
    <property type="entry name" value="Gamma-glutamyl cyclotransferase-like"/>
    <property type="match status" value="1"/>
</dbReference>
<organism evidence="6 7">
    <name type="scientific">Lobosporangium transversale</name>
    <dbReference type="NCBI Taxonomy" id="64571"/>
    <lineage>
        <taxon>Eukaryota</taxon>
        <taxon>Fungi</taxon>
        <taxon>Fungi incertae sedis</taxon>
        <taxon>Mucoromycota</taxon>
        <taxon>Mortierellomycotina</taxon>
        <taxon>Mortierellomycetes</taxon>
        <taxon>Mortierellales</taxon>
        <taxon>Mortierellaceae</taxon>
        <taxon>Lobosporangium</taxon>
    </lineage>
</organism>
<reference evidence="6 7" key="1">
    <citation type="submission" date="2016-07" db="EMBL/GenBank/DDBJ databases">
        <title>Pervasive Adenine N6-methylation of Active Genes in Fungi.</title>
        <authorList>
            <consortium name="DOE Joint Genome Institute"/>
            <person name="Mondo S.J."/>
            <person name="Dannebaum R.O."/>
            <person name="Kuo R.C."/>
            <person name="Labutti K."/>
            <person name="Haridas S."/>
            <person name="Kuo A."/>
            <person name="Salamov A."/>
            <person name="Ahrendt S.R."/>
            <person name="Lipzen A."/>
            <person name="Sullivan W."/>
            <person name="Andreopoulos W.B."/>
            <person name="Clum A."/>
            <person name="Lindquist E."/>
            <person name="Daum C."/>
            <person name="Ramamoorthy G.K."/>
            <person name="Gryganskyi A."/>
            <person name="Culley D."/>
            <person name="Magnuson J.K."/>
            <person name="James T.Y."/>
            <person name="O'Malley M.A."/>
            <person name="Stajich J.E."/>
            <person name="Spatafora J.W."/>
            <person name="Visel A."/>
            <person name="Grigoriev I.V."/>
        </authorList>
    </citation>
    <scope>NUCLEOTIDE SEQUENCE [LARGE SCALE GENOMIC DNA]</scope>
    <source>
        <strain evidence="6 7">NRRL 3116</strain>
    </source>
</reference>
<evidence type="ECO:0000256" key="4">
    <source>
        <dbReference type="PIRSR" id="PIRSR617939-2"/>
    </source>
</evidence>
<keyword evidence="5" id="KW-0472">Membrane</keyword>
<dbReference type="RefSeq" id="XP_021876576.1">
    <property type="nucleotide sequence ID" value="XM_022028174.1"/>
</dbReference>
<feature type="binding site" evidence="4">
    <location>
        <position position="194"/>
    </location>
    <ligand>
        <name>substrate</name>
    </ligand>
</feature>
<dbReference type="InParanoid" id="A0A1Y2GAB5"/>
<protein>
    <recommendedName>
        <fullName evidence="1">gamma-glutamylcyclotransferase</fullName>
        <ecNumber evidence="1">4.3.2.9</ecNumber>
    </recommendedName>
</protein>
<dbReference type="PANTHER" id="PTHR12935:SF0">
    <property type="entry name" value="GAMMA-GLUTAMYLCYCLOTRANSFERASE"/>
    <property type="match status" value="1"/>
</dbReference>
<feature type="transmembrane region" description="Helical" evidence="5">
    <location>
        <begin position="230"/>
        <end position="251"/>
    </location>
</feature>
<evidence type="ECO:0000256" key="1">
    <source>
        <dbReference type="ARBA" id="ARBA00012346"/>
    </source>
</evidence>